<reference evidence="2 3" key="1">
    <citation type="submission" date="2018-03" db="EMBL/GenBank/DDBJ databases">
        <title>Rhodobacter blasticus.</title>
        <authorList>
            <person name="Meyer T.E."/>
            <person name="Miller S."/>
            <person name="Lodha T."/>
            <person name="Gandham S."/>
            <person name="Chintalapati S."/>
            <person name="Chintalapati V.R."/>
        </authorList>
    </citation>
    <scope>NUCLEOTIDE SEQUENCE [LARGE SCALE GENOMIC DNA]</scope>
    <source>
        <strain evidence="2 3">DSM 2131</strain>
    </source>
</reference>
<protein>
    <recommendedName>
        <fullName evidence="1">Antitoxin SocA-like Panacea domain-containing protein</fullName>
    </recommendedName>
</protein>
<evidence type="ECO:0000313" key="2">
    <source>
        <dbReference type="EMBL" id="PTE16123.1"/>
    </source>
</evidence>
<gene>
    <name evidence="2" type="ORF">C5F44_03660</name>
</gene>
<feature type="domain" description="Antitoxin SocA-like Panacea" evidence="1">
    <location>
        <begin position="46"/>
        <end position="149"/>
    </location>
</feature>
<dbReference type="AlphaFoldDB" id="A0A2T4JE51"/>
<evidence type="ECO:0000313" key="3">
    <source>
        <dbReference type="Proteomes" id="UP000241362"/>
    </source>
</evidence>
<name>A0A2T4JE51_FUSBL</name>
<proteinExistence type="predicted"/>
<evidence type="ECO:0000259" key="1">
    <source>
        <dbReference type="Pfam" id="PF13274"/>
    </source>
</evidence>
<keyword evidence="3" id="KW-1185">Reference proteome</keyword>
<dbReference type="Pfam" id="PF13274">
    <property type="entry name" value="SocA_Panacea"/>
    <property type="match status" value="1"/>
</dbReference>
<comment type="caution">
    <text evidence="2">The sequence shown here is derived from an EMBL/GenBank/DDBJ whole genome shotgun (WGS) entry which is preliminary data.</text>
</comment>
<accession>A0A2T4JE51</accession>
<dbReference type="InterPro" id="IPR025272">
    <property type="entry name" value="SocA_Panacea"/>
</dbReference>
<dbReference type="EMBL" id="PZKE01000002">
    <property type="protein sequence ID" value="PTE16123.1"/>
    <property type="molecule type" value="Genomic_DNA"/>
</dbReference>
<dbReference type="Proteomes" id="UP000241362">
    <property type="component" value="Unassembled WGS sequence"/>
</dbReference>
<organism evidence="2 3">
    <name type="scientific">Fuscovulum blasticum DSM 2131</name>
    <dbReference type="NCBI Taxonomy" id="1188250"/>
    <lineage>
        <taxon>Bacteria</taxon>
        <taxon>Pseudomonadati</taxon>
        <taxon>Pseudomonadota</taxon>
        <taxon>Alphaproteobacteria</taxon>
        <taxon>Rhodobacterales</taxon>
        <taxon>Paracoccaceae</taxon>
        <taxon>Pseudogemmobacter</taxon>
    </lineage>
</organism>
<sequence length="183" mass="20672">MDNTTKQKEVEMNATAAPTSAMAVANWFLERSRRESSVPPCDQLKLYKLVFYAHAWFLGNGCGPLFDEDVEAWPHGPVVRDLYIQFKDAGRGPINKLGTRYAVQNGKFQLETPVYSGDLEPFFESVWNSYKAHSGIQLSNASHAQGEPWTLVAEKMDLAGKPTIPNELIEQVYRAKVQRSRQH</sequence>